<dbReference type="PhylomeDB" id="M1W671"/>
<accession>M1W671</accession>
<dbReference type="VEuPathDB" id="FungiDB:CPUR_04198"/>
<gene>
    <name evidence="2" type="ORF">CPUR_04198</name>
</gene>
<evidence type="ECO:0000313" key="3">
    <source>
        <dbReference type="Proteomes" id="UP000016801"/>
    </source>
</evidence>
<feature type="region of interest" description="Disordered" evidence="1">
    <location>
        <begin position="26"/>
        <end position="45"/>
    </location>
</feature>
<dbReference type="OrthoDB" id="2149705at2759"/>
<protein>
    <submittedName>
        <fullName evidence="2">Uncharacterized protein</fullName>
    </submittedName>
</protein>
<proteinExistence type="predicted"/>
<feature type="region of interest" description="Disordered" evidence="1">
    <location>
        <begin position="385"/>
        <end position="486"/>
    </location>
</feature>
<comment type="caution">
    <text evidence="2">The sequence shown here is derived from an EMBL/GenBank/DDBJ whole genome shotgun (WGS) entry which is preliminary data.</text>
</comment>
<name>M1W671_CLAP2</name>
<dbReference type="EMBL" id="CAGA01000021">
    <property type="protein sequence ID" value="CCE30350.1"/>
    <property type="molecule type" value="Genomic_DNA"/>
</dbReference>
<feature type="compositionally biased region" description="Acidic residues" evidence="1">
    <location>
        <begin position="450"/>
        <end position="480"/>
    </location>
</feature>
<evidence type="ECO:0000256" key="1">
    <source>
        <dbReference type="SAM" id="MobiDB-lite"/>
    </source>
</evidence>
<feature type="compositionally biased region" description="Acidic residues" evidence="1">
    <location>
        <begin position="218"/>
        <end position="230"/>
    </location>
</feature>
<dbReference type="HOGENOM" id="CLU_294559_0_0_1"/>
<feature type="region of interest" description="Disordered" evidence="1">
    <location>
        <begin position="1035"/>
        <end position="1060"/>
    </location>
</feature>
<dbReference type="AlphaFoldDB" id="M1W671"/>
<dbReference type="Proteomes" id="UP000016801">
    <property type="component" value="Unassembled WGS sequence"/>
</dbReference>
<keyword evidence="3" id="KW-1185">Reference proteome</keyword>
<feature type="compositionally biased region" description="Polar residues" evidence="1">
    <location>
        <begin position="385"/>
        <end position="415"/>
    </location>
</feature>
<sequence>MAPETRSRGVPPPSRVYHATPRLQQVQFPSRKKKTTLKYSSAARKSFKQQTLTQIEFVSSFEEGENDVVAESEEEDDIAPVKNGDNGVIVLSDDEDDVVRNSDTSSGQEDDDKENAPPAKARATPHVAEQPARATDDDDETPIPRRRKRVGASAKEVSKRRRTMGDNSDSKEETRRRKNDKSRRTTLGELPPSSRLHTQTLTQFLGRQKSFVADSDEELCGLGSEDEAQDDGFLSWLGELDPEPAPEPGSPSAGRGRRGLSSRPIDNTSAQGSVILGDKSSREEHLGEKLSRENSIIPQTPAKKRSTTIRFDIPPEGLPSPAQRMMERYGAPDVPDSPLKNRYSSPMRPLREEELIIQDSIAASPLVAERRPLFEIQDSYATDEAWTTPSKSQTYNNRGTPRGISRSTQNSLSTPTKRRISQRKGSLIGATPTRGKTPSPRKLPLTESYEIPDSDEDEEGIYEMVTIDETDDNETDDEENPVQTFDARYAVGFETQAVMSEIASKHGHGETQHPLPAGGKTAPRSVRGASHAVEDGDDDASVLMPAPAPPWPPRSTKGAPKASNAAKGDDDKPSLPKTATVPMSAPISTMEASHVTEDNNDEPSPSETAIMSKPLRKPLHPPSSHNHVHQPSQPWESQRVPVSELQSLPSPSARSDIVLPISSASLRPLLTGHTLAVTTPFRIPSQVVRFWLLDNHLLRYMALVEPGEEQRRRQSASPPCAVAAEASAAPSSTAPCSQPTWQFRASQVYELNNPVQEQDMREEGWFHGQIGRYSYLPPAVVGQLLWNLRHALFGTASQDAVVAEAEAAAAAAAAAAETETETETSPYFQNSVSKHDNGRSDSDRLPRRAGSSPPGSMTVSQQVTAQIHSDMAYSTQLPTSDDMVPASSPTAGGGGGGAMAQRRPLTKQPQPQPQPQSQEKKEEEEEYRQQQQREEEEEEDRQQQREERPSHAPAFPSQATTLSQASTADKSPSQQPHHASSLHQTQTQTQHLPNAPSLLTDSVHFLTHSDSLTSLPFPSSLSSTSQILTKSQLLPESLIRDEGPLVQPEIWDSDEGEVSL</sequence>
<feature type="compositionally biased region" description="Basic and acidic residues" evidence="1">
    <location>
        <begin position="941"/>
        <end position="950"/>
    </location>
</feature>
<feature type="region of interest" description="Disordered" evidence="1">
    <location>
        <begin position="876"/>
        <end position="996"/>
    </location>
</feature>
<feature type="compositionally biased region" description="Acidic residues" evidence="1">
    <location>
        <begin position="1051"/>
        <end position="1060"/>
    </location>
</feature>
<evidence type="ECO:0000313" key="2">
    <source>
        <dbReference type="EMBL" id="CCE30350.1"/>
    </source>
</evidence>
<organism evidence="2 3">
    <name type="scientific">Claviceps purpurea (strain 20.1)</name>
    <name type="common">Ergot fungus</name>
    <name type="synonym">Sphacelia segetum</name>
    <dbReference type="NCBI Taxonomy" id="1111077"/>
    <lineage>
        <taxon>Eukaryota</taxon>
        <taxon>Fungi</taxon>
        <taxon>Dikarya</taxon>
        <taxon>Ascomycota</taxon>
        <taxon>Pezizomycotina</taxon>
        <taxon>Sordariomycetes</taxon>
        <taxon>Hypocreomycetidae</taxon>
        <taxon>Hypocreales</taxon>
        <taxon>Clavicipitaceae</taxon>
        <taxon>Claviceps</taxon>
    </lineage>
</organism>
<feature type="compositionally biased region" description="Acidic residues" evidence="1">
    <location>
        <begin position="65"/>
        <end position="78"/>
    </location>
</feature>
<feature type="compositionally biased region" description="Polar residues" evidence="1">
    <location>
        <begin position="623"/>
        <end position="636"/>
    </location>
</feature>
<feature type="region of interest" description="Disordered" evidence="1">
    <location>
        <begin position="218"/>
        <end position="323"/>
    </location>
</feature>
<feature type="region of interest" description="Disordered" evidence="1">
    <location>
        <begin position="814"/>
        <end position="862"/>
    </location>
</feature>
<feature type="compositionally biased region" description="Polar residues" evidence="1">
    <location>
        <begin position="957"/>
        <end position="983"/>
    </location>
</feature>
<feature type="compositionally biased region" description="Basic and acidic residues" evidence="1">
    <location>
        <begin position="833"/>
        <end position="846"/>
    </location>
</feature>
<reference evidence="2 3" key="1">
    <citation type="journal article" date="2013" name="PLoS Genet.">
        <title>Plant-symbiotic fungi as chemical engineers: Multi-genome analysis of the Clavicipitaceae reveals dynamics of alkaloid loci.</title>
        <authorList>
            <person name="Schardl C.L."/>
            <person name="Young C.A."/>
            <person name="Hesse U."/>
            <person name="Amyotte S.G."/>
            <person name="Andreeva K."/>
            <person name="Calie P.J."/>
            <person name="Fleetwood D.J."/>
            <person name="Haws D.C."/>
            <person name="Moore N."/>
            <person name="Oeser B."/>
            <person name="Panaccione D.G."/>
            <person name="Schweri K.K."/>
            <person name="Voisey C.R."/>
            <person name="Farman M.L."/>
            <person name="Jaromczyk J.W."/>
            <person name="Roe B.A."/>
            <person name="O'Sullivan D.M."/>
            <person name="Scott B."/>
            <person name="Tudzynski P."/>
            <person name="An Z."/>
            <person name="Arnaoudova E.G."/>
            <person name="Bullock C.T."/>
            <person name="Charlton N.D."/>
            <person name="Chen L."/>
            <person name="Cox M."/>
            <person name="Dinkins R.D."/>
            <person name="Florea S."/>
            <person name="Glenn A.E."/>
            <person name="Gordon A."/>
            <person name="Gueldener U."/>
            <person name="Harris D.R."/>
            <person name="Hollin W."/>
            <person name="Jaromczyk J."/>
            <person name="Johnson R.D."/>
            <person name="Khan A.K."/>
            <person name="Leistner E."/>
            <person name="Leuchtmann A."/>
            <person name="Li C."/>
            <person name="Liu J."/>
            <person name="Liu J."/>
            <person name="Liu M."/>
            <person name="Mace W."/>
            <person name="Machado C."/>
            <person name="Nagabhyru P."/>
            <person name="Pan J."/>
            <person name="Schmid J."/>
            <person name="Sugawara K."/>
            <person name="Steiner U."/>
            <person name="Takach J.E."/>
            <person name="Tanaka E."/>
            <person name="Webb J.S."/>
            <person name="Wilson E.V."/>
            <person name="Wiseman J.L."/>
            <person name="Yoshida R."/>
            <person name="Zeng Z."/>
        </authorList>
    </citation>
    <scope>NUCLEOTIDE SEQUENCE [LARGE SCALE GENOMIC DNA]</scope>
    <source>
        <strain evidence="2 3">20.1</strain>
    </source>
</reference>
<feature type="region of interest" description="Disordered" evidence="1">
    <location>
        <begin position="65"/>
        <end position="202"/>
    </location>
</feature>
<dbReference type="eggNOG" id="ENOG502RT9Y">
    <property type="taxonomic scope" value="Eukaryota"/>
</dbReference>
<feature type="compositionally biased region" description="Polar residues" evidence="1">
    <location>
        <begin position="853"/>
        <end position="862"/>
    </location>
</feature>
<feature type="region of interest" description="Disordered" evidence="1">
    <location>
        <begin position="501"/>
        <end position="652"/>
    </location>
</feature>
<feature type="compositionally biased region" description="Basic and acidic residues" evidence="1">
    <location>
        <begin position="279"/>
        <end position="292"/>
    </location>
</feature>